<evidence type="ECO:0000256" key="1">
    <source>
        <dbReference type="SAM" id="MobiDB-lite"/>
    </source>
</evidence>
<protein>
    <submittedName>
        <fullName evidence="2">Uncharacterized protein</fullName>
    </submittedName>
</protein>
<evidence type="ECO:0000313" key="2">
    <source>
        <dbReference type="EMBL" id="OIR02741.1"/>
    </source>
</evidence>
<dbReference type="AlphaFoldDB" id="A0A1J5SEW2"/>
<feature type="compositionally biased region" description="Low complexity" evidence="1">
    <location>
        <begin position="34"/>
        <end position="45"/>
    </location>
</feature>
<gene>
    <name evidence="2" type="ORF">GALL_151940</name>
</gene>
<dbReference type="EMBL" id="MLJW01000072">
    <property type="protein sequence ID" value="OIR02741.1"/>
    <property type="molecule type" value="Genomic_DNA"/>
</dbReference>
<feature type="region of interest" description="Disordered" evidence="1">
    <location>
        <begin position="28"/>
        <end position="70"/>
    </location>
</feature>
<accession>A0A1J5SEW2</accession>
<reference evidence="2" key="1">
    <citation type="submission" date="2016-10" db="EMBL/GenBank/DDBJ databases">
        <title>Sequence of Gallionella enrichment culture.</title>
        <authorList>
            <person name="Poehlein A."/>
            <person name="Muehling M."/>
            <person name="Daniel R."/>
        </authorList>
    </citation>
    <scope>NUCLEOTIDE SEQUENCE</scope>
</reference>
<organism evidence="2">
    <name type="scientific">mine drainage metagenome</name>
    <dbReference type="NCBI Taxonomy" id="410659"/>
    <lineage>
        <taxon>unclassified sequences</taxon>
        <taxon>metagenomes</taxon>
        <taxon>ecological metagenomes</taxon>
    </lineage>
</organism>
<name>A0A1J5SEW2_9ZZZZ</name>
<sequence>MTPPLTDRLPILTEVIDPGAGATADVVQAERQSGLPAQGAAPTAGAGPGVSPSVSRMPAADHGARPIPTGLADHLQTRRLAVQADLLKRIQDEVAERLGRNLEGHFQALLQRHAETWARELASELQPVLRDEIQGVMTEILTQGSNPAP</sequence>
<proteinExistence type="predicted"/>
<comment type="caution">
    <text evidence="2">The sequence shown here is derived from an EMBL/GenBank/DDBJ whole genome shotgun (WGS) entry which is preliminary data.</text>
</comment>